<proteinExistence type="predicted"/>
<dbReference type="PROSITE" id="PS00232">
    <property type="entry name" value="CADHERIN_1"/>
    <property type="match status" value="2"/>
</dbReference>
<keyword evidence="2" id="KW-0812">Transmembrane</keyword>
<gene>
    <name evidence="11" type="ORF">HGG82_09875</name>
</gene>
<dbReference type="Pfam" id="PF05345">
    <property type="entry name" value="He_PIG"/>
    <property type="match status" value="1"/>
</dbReference>
<dbReference type="InterPro" id="IPR032812">
    <property type="entry name" value="SbsA_Ig"/>
</dbReference>
<dbReference type="GO" id="GO:0005886">
    <property type="term" value="C:plasma membrane"/>
    <property type="evidence" value="ECO:0007669"/>
    <property type="project" value="InterPro"/>
</dbReference>
<name>A0A847R290_9GAMM</name>
<feature type="compositionally biased region" description="Low complexity" evidence="9">
    <location>
        <begin position="1563"/>
        <end position="1575"/>
    </location>
</feature>
<dbReference type="Proteomes" id="UP000586067">
    <property type="component" value="Unassembled WGS sequence"/>
</dbReference>
<dbReference type="InterPro" id="IPR050971">
    <property type="entry name" value="Cadherin-domain_protein"/>
</dbReference>
<dbReference type="Pfam" id="PF12951">
    <property type="entry name" value="PATR"/>
    <property type="match status" value="6"/>
</dbReference>
<dbReference type="InterPro" id="IPR044016">
    <property type="entry name" value="Big_13"/>
</dbReference>
<dbReference type="Pfam" id="PF00028">
    <property type="entry name" value="Cadherin"/>
    <property type="match status" value="3"/>
</dbReference>
<evidence type="ECO:0000256" key="4">
    <source>
        <dbReference type="ARBA" id="ARBA00022737"/>
    </source>
</evidence>
<keyword evidence="5" id="KW-0106">Calcium</keyword>
<comment type="caution">
    <text evidence="11">The sequence shown here is derived from an EMBL/GenBank/DDBJ whole genome shotgun (WGS) entry which is preliminary data.</text>
</comment>
<dbReference type="InterPro" id="IPR013425">
    <property type="entry name" value="Autotrns_rpt"/>
</dbReference>
<dbReference type="RefSeq" id="WP_168825214.1">
    <property type="nucleotide sequence ID" value="NZ_CP073013.1"/>
</dbReference>
<feature type="compositionally biased region" description="Polar residues" evidence="9">
    <location>
        <begin position="3578"/>
        <end position="3590"/>
    </location>
</feature>
<dbReference type="SMART" id="SM00112">
    <property type="entry name" value="CA"/>
    <property type="match status" value="5"/>
</dbReference>
<dbReference type="PRINTS" id="PR00205">
    <property type="entry name" value="CADHERIN"/>
</dbReference>
<dbReference type="InterPro" id="IPR011050">
    <property type="entry name" value="Pectin_lyase_fold/virulence"/>
</dbReference>
<dbReference type="NCBIfam" id="TIGR02601">
    <property type="entry name" value="autotrns_rpt"/>
    <property type="match status" value="5"/>
</dbReference>
<dbReference type="GO" id="GO:0005911">
    <property type="term" value="C:cell-cell junction"/>
    <property type="evidence" value="ECO:0007669"/>
    <property type="project" value="TreeGrafter"/>
</dbReference>
<keyword evidence="7" id="KW-1133">Transmembrane helix</keyword>
<dbReference type="PANTHER" id="PTHR24025:SF23">
    <property type="entry name" value="NEURAL-CADHERIN"/>
    <property type="match status" value="1"/>
</dbReference>
<keyword evidence="6" id="KW-0130">Cell adhesion</keyword>
<feature type="domain" description="Cadherin" evidence="10">
    <location>
        <begin position="3249"/>
        <end position="3351"/>
    </location>
</feature>
<dbReference type="CDD" id="cd11304">
    <property type="entry name" value="Cadherin_repeat"/>
    <property type="match status" value="4"/>
</dbReference>
<feature type="region of interest" description="Disordered" evidence="9">
    <location>
        <begin position="1"/>
        <end position="26"/>
    </location>
</feature>
<dbReference type="Gene3D" id="2.60.40.10">
    <property type="entry name" value="Immunoglobulins"/>
    <property type="match status" value="3"/>
</dbReference>
<dbReference type="NCBIfam" id="TIGR01965">
    <property type="entry name" value="VCBS_repeat"/>
    <property type="match status" value="4"/>
</dbReference>
<dbReference type="InterPro" id="IPR044048">
    <property type="entry name" value="Big_12"/>
</dbReference>
<keyword evidence="8" id="KW-0472">Membrane</keyword>
<dbReference type="InterPro" id="IPR002126">
    <property type="entry name" value="Cadherin-like_dom"/>
</dbReference>
<evidence type="ECO:0000256" key="2">
    <source>
        <dbReference type="ARBA" id="ARBA00022692"/>
    </source>
</evidence>
<feature type="domain" description="Cadherin" evidence="10">
    <location>
        <begin position="2737"/>
        <end position="2816"/>
    </location>
</feature>
<dbReference type="InterPro" id="IPR013783">
    <property type="entry name" value="Ig-like_fold"/>
</dbReference>
<dbReference type="GO" id="GO:0005509">
    <property type="term" value="F:calcium ion binding"/>
    <property type="evidence" value="ECO:0007669"/>
    <property type="project" value="InterPro"/>
</dbReference>
<dbReference type="InterPro" id="IPR015919">
    <property type="entry name" value="Cadherin-like_sf"/>
</dbReference>
<dbReference type="SUPFAM" id="SSF49313">
    <property type="entry name" value="Cadherin-like"/>
    <property type="match status" value="7"/>
</dbReference>
<keyword evidence="4" id="KW-0677">Repeat</keyword>
<accession>A0A847R290</accession>
<feature type="domain" description="Cadherin" evidence="10">
    <location>
        <begin position="555"/>
        <end position="659"/>
    </location>
</feature>
<comment type="subcellular location">
    <subcellularLocation>
        <location evidence="1">Membrane</location>
    </subcellularLocation>
</comment>
<evidence type="ECO:0000256" key="5">
    <source>
        <dbReference type="ARBA" id="ARBA00022837"/>
    </source>
</evidence>
<dbReference type="InterPro" id="IPR006644">
    <property type="entry name" value="Cadg"/>
</dbReference>
<dbReference type="Pfam" id="PF19078">
    <property type="entry name" value="Big_12"/>
    <property type="match status" value="2"/>
</dbReference>
<dbReference type="Gene3D" id="2.60.40.60">
    <property type="entry name" value="Cadherins"/>
    <property type="match status" value="5"/>
</dbReference>
<dbReference type="Pfam" id="PF14252">
    <property type="entry name" value="DUF4347"/>
    <property type="match status" value="2"/>
</dbReference>
<dbReference type="InterPro" id="IPR014755">
    <property type="entry name" value="Cu-Rt/internalin_Ig-like"/>
</dbReference>
<evidence type="ECO:0000256" key="1">
    <source>
        <dbReference type="ARBA" id="ARBA00004370"/>
    </source>
</evidence>
<feature type="region of interest" description="Disordered" evidence="9">
    <location>
        <begin position="3558"/>
        <end position="3596"/>
    </location>
</feature>
<dbReference type="InterPro" id="IPR010221">
    <property type="entry name" value="VCBS_dom"/>
</dbReference>
<keyword evidence="3" id="KW-0732">Signal</keyword>
<dbReference type="GO" id="GO:0007156">
    <property type="term" value="P:homophilic cell adhesion via plasma membrane adhesion molecules"/>
    <property type="evidence" value="ECO:0007669"/>
    <property type="project" value="InterPro"/>
</dbReference>
<dbReference type="EMBL" id="JABAEK010000008">
    <property type="protein sequence ID" value="NLQ17935.1"/>
    <property type="molecule type" value="Genomic_DNA"/>
</dbReference>
<dbReference type="Pfam" id="PF13205">
    <property type="entry name" value="Big_5"/>
    <property type="match status" value="1"/>
</dbReference>
<dbReference type="InterPro" id="IPR025592">
    <property type="entry name" value="DUF4347"/>
</dbReference>
<sequence length="4407" mass="443212">MKKHYSKQSVKSALTNRKPVSKKQARKPLISALEPRLLLDGAAVVTAVDVFTDSQLHNDASQTDSATQDADASLVVAPTEVRAVDPAQNNGKKEVVFIEDNLADYQTLIDGINAGVEIVLLDSTQDGLAQMAQWAGNNSDYDAIHIISHGAEAQVNLGGFSLDNITVNTRSADLAQLGAALNEEGDLLLYGCEVASGEGQDFISALAQATQADVAASDDITGATVLGGDWVLEKQTGVIAAADLGIGLADNYGHTLETITFVEDSSEDGSANINNSFTRTISGAEFTFAAGSTLTNTSASYLDIQTDGASVYEVVNGGIGPGVYALTDRNNYSGLDFSIKVEEGYTFDLTGFEAQLRTGELSIYYIKYGVSGTQQKDFSLGGTDAFQAYSGLTDFDDITEIVFTSENYGLFQDLIITDVKAIPVNNAPTVTGAPADITVTEDTASNVNLSGVTFADSDGDNLTVTLTASAGTLAASSSGNVTVSGSGTGALTLSGSSADINSYLDTTSNVQYTGASNASGDNAATLSIKANDGTTDSSISTVNIDITAVNDAPSAVSPTTGSISTLDSANATVATVSATDVDDSSWKYSIQSITLNSVTQTNDGSLFNFATDANTLVATNMLRATTPSGLSAGTYTITVVATDAGGLDKTEDINIMVTDDALVTTTGANTGSDSSIDGSYAADLADGGGLSLAEALHYASTNSTVEFNLSSGATVDLNNATLIIASGVTFDTDSMTNLSISNGTLTLSGGLSIINGAGDTTTIASTLAGDGSLAKTGDGKLTLSSSSNSYSGTTEVTGGTLSISSDANLGGDDVILRGGANFITVNNVLTVDNNFAIETGGATFNQTGSGHLTLSGQIAGDGKLIKAGGGSMTLSANYDSFEGGVQINNGTLNAKASTDGLGYGAVTLVGGTLAFSDAGTVGNNITVSADATISNSTDVTLNGIISGDGALTKAGAGTMKLSAEENTHTGNVTVTAGTLAVSGGSSIGDDSAVTVNSGASLSLLLGNETIGSLAGVGSVSLGYSLTVGNASSTTFSGVISSIGTYGINKVGAGTLTLSGANTYTGSTNVSAGTLVASGGSAIADSSALTVASGATFELDSFSYEAVGSIAGAGSIVGNGGTLIVGGNNASTTFSGVISEGSEALALTKLGSGTLTLSASNTYSGSTAVLAGGLSISSDSNLGSGALTLNSGTLSVTGNGANIDNAISLLSNGGVVSVDTGVAATLSGAISGAGSLTKSSAGEGSLILSGTNTYTGSTTINGGTLTVTDTLNGSGAGAVTVNAGTLEGTGTINSAVTVNATGTLSAGTAANTGTLTINGDVLLNGALSATINSASDYDKIAVTGTVDLLNNSTLSLSGDYVVPAGATAEAFELISNDNSDAISSTFSNLSSGTSTFNNVELSAAYDGGTGNDFLLTGPKLASISAVSAATANGSYKAGDTISIAVSFDEAVTVSGTPQLTLETGAVDRVVNYVSGSGTDTLTFSYTVQAGDSSLDLDYANTTALSLNGGTIKNAADNDALLTLATPGAAHSLGANKDIVIDTTAPDATSAPDLSVASDSGVSSTDNITNKTTPTITGTSEANATVKLYDTNGTTELGSTTADGSGNWSITSSTLTAGSHTLTAKATDAAGNVGSASAGLTVSIDTTAPTLSSSAPSDNAVQVATNGDITLTFDEDIVKGYDTITLVNASTGATVETFNVLNGSNLTLSDNTLTLDPTSDLDEATTYAIQISSTAVRDVAGNAYVGISDNTTLNFTTGVTDTVAPTFLSIQRADDNVITGSTTTFTLTFNEAVNATAADFALALTGSAAGTIGSISGSGTNTITVNVTGVSGVGSLGLNLASSHGVKDLAGNTLATAEPSDDEVYLVDTVAPTLISINRVDNAATNADSVQFIAVFSENVTGLSADDFELTGAAANGASISSVTGTDNGFVITVAGVIGDGNLGVQLKSVATVNDAAGNALTATTASAVTEQYTIDNTAPSATAIITTNTALSTADTVTFDVTFSEAVANISIEDFELSGDVTGTISAVSGSGSSYTVTVGSITGDGALGLNFKAGQNITDTAGNSFAGSEPSTDESYTIDNTLPTVTSISRGMVNQVAADTATDVVFTVVFSETVSGVAVGDFAVTGNATNTGITSVSSADGKVFKVTVGGVNGTIGQTVGLSFTGSADDALSQASTAEFTSGDSYTIAGTLLNEGALTQEQLDAIVDLNREGTLFEQSVDGATEVVIVDSRVSGLVDLTKASNPNADIWLLDGSRSATEQIGEILANYSGLDALHILSHGGVGEIYLGAETISAEELNQNTASFAAWGNAFSETGDILLYGCNVAQGDTGQDFINQLAQITSADIAASDDLTGSAVLGGDWELESAFNVEASTIQIESYEEVLATGTIKPTGTAGQWYDLGAELTDGEQNSVNITGQNFEIFYANSALSDIKADNIGLYQNEDSDFEPEIYNGERATVTNAQLATAFGGDGTPRSYLVVKSTDGSEFKFSGVNIFNNYGLTGDDAKLTIIGYRNGVTTGSITIQPNDDPTYISQLTSTELSASIFENVDRVEITPSSLSQYSSGPNAELWHYFNAFSVEDPALANQAPAIADVQSDQAVNDTATLSPFSNIALADADGDDVSITVALDTAAKGVFTAASLTASGFTDAGSGSYTLASTTLVSAQTALRALVFDPADNRVAVDSTETTTFTITVNDGTTDTINSTTTVVSTSINDAPSDIALSDSNYVHSEGSSNIVVGSFSATDADTSGSFTYSLVSGTGDTDNGKFNISGTDLRATSRADVPAGTYNIRVQVNDGDATFEKAFTITVTDDVAPIISAVVPADNASGVSVADSIQVTFDEGAQLGSAGTITLYDITGSGANSVTIDVSSHADQLSIVDNVLTINPSDNLMATNQYAIQMTAGALKDDANNDVAAVSDTTSYNFTTGTVDTTAPTVAIVDVTSPNQPNAGTVSINFSEQVTNVDISDFSLTKDSETVDISGLSVVGSGSAYSIDLSSITAAGGVYVLTLNTSNIADTSGNALAAGDSESFIIDATAPTGVAIVRAGAETQSGSAVTFTAVFSEAVSGVDAADFTLTGTAAGGSITSVTQVSDSVYTITVNGVSSDGTLGVNLNAAGTGISDTAGNAISAGVTGQQVTIDNTGPSVLAINRDAAALTTADSATFTVTFDEAVSGLDISDFSLLGGASGTVTSISGSGTTYQVTVNNISGDGSLRLDLNAPGTGITDAASNAIGAGFTSGDTLTIDNTAAVVTADQSFNLDEGMATDTVIGQVKASDANGVSQFVIQSGNDNGYFAIDSNGVLTLTSAGAAAIDYETLQTYTLNIVATDALGQASSSVAITIAIQDVNDNAPVFSSANTASVAENSATTQVVYDAYATDADTSVAYNSVTYSLKATDDHSAFTINSSTGEVKLIASADYETKSSYSFTVIASDGMRSTEQAVTLNVSDVNDNTPVIISGTTGNVDENAATSTVIYTATGTDADGTAANSTLVYSLSGDDADKLNINATTGAVTLKASADYEAKASYSFNVIATDNGAGNFNSGSLSTTQAVTVSVNDLNETPVANSDMGSATEAGGVDNGTAGSNASGNVLSNDTDVDGTDTKTVSDVSFGSNSGVLGQALSGRYGALTLNADGSYHYVVDNTNAAVQGLPLGASITDNFTYTLTDKGALTDTATLVITVHGANDNPTQASDDATEISETVDATAQDISTTGEVSFADVDASDVIDVTFASNNNITWSAGTIDTTLANKLLAGFSVTGTSIAAPGAVDWSYDVTDANLDFLGVDETITFSYTVTVTDSQNATATDTVSFTITGSNDAPVISVVDVAATITEGSTLIDTGSVTFTDLDLTDRPVATEATQSVTAKAQDGSTVLMLTTAQQTAIEKAFSIENVSSNTNDGTVNWTYDIAETDLDFLGEGEVVTAIFTITVTDDEGATATQDVTVTLTGSNDAPVISVVDVAATITEGSTLIDTGSVTFTDVDLTDRPVATEATQSVTAKAQDGSTVLTLTTAQQTAIESAFSIENVSSNTNDGTVNWTYDIAETDLDFLGEGEVVTAIFTITVTDNEGATATQDVTVTLTGSNDVPTATGTVANMSGTSGQIFTPVTLPANLFTDVDAGETAKLVWSIENLPTGLVFNAATRTISGTPQGGFEGVNVLQVVATDGSGGQVKVPVTLTLESAPVSPPSSAPVDVPPSVLSQSTGFSAPELTVTTGSLPSGTLVTSEGSSGFFDIGTESENNGAEQSNANTVIISESRVTVNVGANGQVQVTDAGGVPTNTTGLTVANIVSQVDRVSITIADASTVAQYSATLADGTALPDWVEVNSSTGEVTMNPPAGQGVISLKINSVDADGNVRVLEIEVDLANLPSSLQAAPANTVSDNGAAFMSLDEQLTAAAEQYDDYGSGLMKLLAS</sequence>
<dbReference type="InterPro" id="IPR020894">
    <property type="entry name" value="Cadherin_CS"/>
</dbReference>
<evidence type="ECO:0000256" key="6">
    <source>
        <dbReference type="ARBA" id="ARBA00022889"/>
    </source>
</evidence>
<reference evidence="11 12" key="1">
    <citation type="submission" date="2020-04" db="EMBL/GenBank/DDBJ databases">
        <title>Marinomonas sp. M1K-6 isolated from the deep seawater of the Mariana Trench.</title>
        <authorList>
            <person name="Li Y."/>
        </authorList>
    </citation>
    <scope>NUCLEOTIDE SEQUENCE [LARGE SCALE GENOMIC DNA]</scope>
    <source>
        <strain evidence="11 12">M1K-6</strain>
    </source>
</reference>
<dbReference type="Gene3D" id="2.60.40.1220">
    <property type="match status" value="1"/>
</dbReference>
<dbReference type="SMART" id="SM00736">
    <property type="entry name" value="CADG"/>
    <property type="match status" value="1"/>
</dbReference>
<dbReference type="SUPFAM" id="SSF51126">
    <property type="entry name" value="Pectin lyase-like"/>
    <property type="match status" value="2"/>
</dbReference>
<evidence type="ECO:0000256" key="8">
    <source>
        <dbReference type="ARBA" id="ARBA00023136"/>
    </source>
</evidence>
<dbReference type="PANTHER" id="PTHR24025">
    <property type="entry name" value="DESMOGLEIN FAMILY MEMBER"/>
    <property type="match status" value="1"/>
</dbReference>
<feature type="domain" description="Cadherin" evidence="10">
    <location>
        <begin position="3351"/>
        <end position="3453"/>
    </location>
</feature>
<keyword evidence="12" id="KW-1185">Reference proteome</keyword>
<protein>
    <submittedName>
        <fullName evidence="11">DUF4347 domain-containing protein</fullName>
    </submittedName>
</protein>
<feature type="domain" description="Cadherin" evidence="10">
    <location>
        <begin position="431"/>
        <end position="560"/>
    </location>
</feature>
<feature type="domain" description="Cadherin" evidence="10">
    <location>
        <begin position="3461"/>
        <end position="3561"/>
    </location>
</feature>
<dbReference type="InterPro" id="IPR053786">
    <property type="entry name" value="LEPRxLL_CS"/>
</dbReference>
<dbReference type="NCBIfam" id="NF012209">
    <property type="entry name" value="LEPR-8K"/>
    <property type="match status" value="1"/>
</dbReference>
<organism evidence="11 12">
    <name type="scientific">Marinomonas profundi</name>
    <dbReference type="NCBI Taxonomy" id="2726122"/>
    <lineage>
        <taxon>Bacteria</taxon>
        <taxon>Pseudomonadati</taxon>
        <taxon>Pseudomonadota</taxon>
        <taxon>Gammaproteobacteria</taxon>
        <taxon>Oceanospirillales</taxon>
        <taxon>Oceanospirillaceae</taxon>
        <taxon>Marinomonas</taxon>
    </lineage>
</organism>
<evidence type="ECO:0000256" key="7">
    <source>
        <dbReference type="ARBA" id="ARBA00022989"/>
    </source>
</evidence>
<dbReference type="Pfam" id="PF19077">
    <property type="entry name" value="Big_13"/>
    <property type="match status" value="1"/>
</dbReference>
<feature type="region of interest" description="Disordered" evidence="9">
    <location>
        <begin position="1549"/>
        <end position="1575"/>
    </location>
</feature>
<evidence type="ECO:0000256" key="9">
    <source>
        <dbReference type="SAM" id="MobiDB-lite"/>
    </source>
</evidence>
<evidence type="ECO:0000313" key="12">
    <source>
        <dbReference type="Proteomes" id="UP000586067"/>
    </source>
</evidence>
<evidence type="ECO:0000259" key="10">
    <source>
        <dbReference type="PROSITE" id="PS50268"/>
    </source>
</evidence>
<dbReference type="PROSITE" id="PS50268">
    <property type="entry name" value="CADHERIN_2"/>
    <property type="match status" value="6"/>
</dbReference>
<evidence type="ECO:0000313" key="11">
    <source>
        <dbReference type="EMBL" id="NLQ17935.1"/>
    </source>
</evidence>
<evidence type="ECO:0000256" key="3">
    <source>
        <dbReference type="ARBA" id="ARBA00022729"/>
    </source>
</evidence>
<dbReference type="Pfam" id="PF17963">
    <property type="entry name" value="Big_9"/>
    <property type="match status" value="1"/>
</dbReference>